<organism evidence="1 2">
    <name type="scientific">Papaver somniferum</name>
    <name type="common">Opium poppy</name>
    <dbReference type="NCBI Taxonomy" id="3469"/>
    <lineage>
        <taxon>Eukaryota</taxon>
        <taxon>Viridiplantae</taxon>
        <taxon>Streptophyta</taxon>
        <taxon>Embryophyta</taxon>
        <taxon>Tracheophyta</taxon>
        <taxon>Spermatophyta</taxon>
        <taxon>Magnoliopsida</taxon>
        <taxon>Ranunculales</taxon>
        <taxon>Papaveraceae</taxon>
        <taxon>Papaveroideae</taxon>
        <taxon>Papaver</taxon>
    </lineage>
</organism>
<name>A0A4Y7IBR7_PAPSO</name>
<protein>
    <submittedName>
        <fullName evidence="1">Uncharacterized protein</fullName>
    </submittedName>
</protein>
<gene>
    <name evidence="1" type="ORF">C5167_039314</name>
</gene>
<proteinExistence type="predicted"/>
<dbReference type="AlphaFoldDB" id="A0A4Y7IBR7"/>
<reference evidence="1 2" key="1">
    <citation type="journal article" date="2018" name="Science">
        <title>The opium poppy genome and morphinan production.</title>
        <authorList>
            <person name="Guo L."/>
            <person name="Winzer T."/>
            <person name="Yang X."/>
            <person name="Li Y."/>
            <person name="Ning Z."/>
            <person name="He Z."/>
            <person name="Teodor R."/>
            <person name="Lu Y."/>
            <person name="Bowser T.A."/>
            <person name="Graham I.A."/>
            <person name="Ye K."/>
        </authorList>
    </citation>
    <scope>NUCLEOTIDE SEQUENCE [LARGE SCALE GENOMIC DNA]</scope>
    <source>
        <strain evidence="2">cv. HN1</strain>
        <tissue evidence="1">Leaves</tissue>
    </source>
</reference>
<dbReference type="Gramene" id="RZC46367">
    <property type="protein sequence ID" value="RZC46367"/>
    <property type="gene ID" value="C5167_039314"/>
</dbReference>
<keyword evidence="2" id="KW-1185">Reference proteome</keyword>
<dbReference type="Proteomes" id="UP000316621">
    <property type="component" value="Chromosome 1"/>
</dbReference>
<evidence type="ECO:0000313" key="2">
    <source>
        <dbReference type="Proteomes" id="UP000316621"/>
    </source>
</evidence>
<sequence>MLLHFLFPNNLLRINISVCASHGLATTYRSNYGAGECLVLPTSPPYGLMQQFKVHIFVSTEHIQ</sequence>
<dbReference type="EMBL" id="CM010715">
    <property type="protein sequence ID" value="RZC46367.1"/>
    <property type="molecule type" value="Genomic_DNA"/>
</dbReference>
<evidence type="ECO:0000313" key="1">
    <source>
        <dbReference type="EMBL" id="RZC46367.1"/>
    </source>
</evidence>
<accession>A0A4Y7IBR7</accession>